<sequence length="75" mass="8129">MPSANEVNIPVAWIRAIAGASSGVLGRTDLSAFNALLCWKLSKFRTQTTGQANVRGQLLRPAYPRSYAQLVTRPA</sequence>
<comment type="caution">
    <text evidence="1">The sequence shown here is derived from an EMBL/GenBank/DDBJ whole genome shotgun (WGS) entry which is preliminary data.</text>
</comment>
<accession>A0A9W5VW84</accession>
<dbReference type="EMBL" id="AGWN01000001">
    <property type="protein sequence ID" value="EPD30605.1"/>
    <property type="molecule type" value="Genomic_DNA"/>
</dbReference>
<keyword evidence="2" id="KW-1185">Reference proteome</keyword>
<name>A0A9W5VW84_9ACTO</name>
<evidence type="ECO:0000313" key="1">
    <source>
        <dbReference type="EMBL" id="EPD30605.1"/>
    </source>
</evidence>
<protein>
    <submittedName>
        <fullName evidence="1">Uncharacterized protein</fullName>
    </submittedName>
</protein>
<organism evidence="1 2">
    <name type="scientific">Gleimia europaea ACS-120-V-Col10b</name>
    <dbReference type="NCBI Taxonomy" id="883069"/>
    <lineage>
        <taxon>Bacteria</taxon>
        <taxon>Bacillati</taxon>
        <taxon>Actinomycetota</taxon>
        <taxon>Actinomycetes</taxon>
        <taxon>Actinomycetales</taxon>
        <taxon>Actinomycetaceae</taxon>
        <taxon>Gleimia</taxon>
    </lineage>
</organism>
<proteinExistence type="predicted"/>
<dbReference type="Proteomes" id="UP000014387">
    <property type="component" value="Unassembled WGS sequence"/>
</dbReference>
<dbReference type="AlphaFoldDB" id="A0A9W5VW84"/>
<gene>
    <name evidence="1" type="ORF">HMPREF9238_00351</name>
</gene>
<evidence type="ECO:0000313" key="2">
    <source>
        <dbReference type="Proteomes" id="UP000014387"/>
    </source>
</evidence>
<reference evidence="1 2" key="1">
    <citation type="submission" date="2013-05" db="EMBL/GenBank/DDBJ databases">
        <title>The Genome Sequence of Actinomyces europaeus ACS-120-V-COL10B.</title>
        <authorList>
            <consortium name="The Broad Institute Genomics Platform"/>
            <person name="Earl A."/>
            <person name="Ward D."/>
            <person name="Feldgarden M."/>
            <person name="Gevers D."/>
            <person name="Saerens B."/>
            <person name="Vaneechoutte M."/>
            <person name="Walker B."/>
            <person name="Young S."/>
            <person name="Zeng Q."/>
            <person name="Gargeya S."/>
            <person name="Fitzgerald M."/>
            <person name="Haas B."/>
            <person name="Abouelleil A."/>
            <person name="Allen A.W."/>
            <person name="Alvarado L."/>
            <person name="Arachchi H.M."/>
            <person name="Berlin A.M."/>
            <person name="Chapman S.B."/>
            <person name="Gainer-Dewar J."/>
            <person name="Goldberg J."/>
            <person name="Griggs A."/>
            <person name="Gujja S."/>
            <person name="Hansen M."/>
            <person name="Howarth C."/>
            <person name="Imamovic A."/>
            <person name="Ireland A."/>
            <person name="Larimer J."/>
            <person name="McCowan C."/>
            <person name="Murphy C."/>
            <person name="Pearson M."/>
            <person name="Poon T.W."/>
            <person name="Priest M."/>
            <person name="Roberts A."/>
            <person name="Saif S."/>
            <person name="Shea T."/>
            <person name="Sisk P."/>
            <person name="Sykes S."/>
            <person name="Wortman J."/>
            <person name="Nusbaum C."/>
            <person name="Birren B."/>
        </authorList>
    </citation>
    <scope>NUCLEOTIDE SEQUENCE [LARGE SCALE GENOMIC DNA]</scope>
    <source>
        <strain evidence="1 2">ACS-120-V-Col10b</strain>
    </source>
</reference>